<dbReference type="PROSITE" id="PS51882">
    <property type="entry name" value="G_ALPHA"/>
    <property type="match status" value="1"/>
</dbReference>
<dbReference type="Gene3D" id="1.10.400.10">
    <property type="entry name" value="GI Alpha 1, domain 2-like"/>
    <property type="match status" value="1"/>
</dbReference>
<keyword evidence="1" id="KW-0519">Myristate</keyword>
<keyword evidence="5 10" id="KW-0342">GTP-binding</keyword>
<evidence type="ECO:0000256" key="4">
    <source>
        <dbReference type="ARBA" id="ARBA00022842"/>
    </source>
</evidence>
<dbReference type="Proteomes" id="UP000886998">
    <property type="component" value="Unassembled WGS sequence"/>
</dbReference>
<feature type="binding site" evidence="11">
    <location>
        <position position="233"/>
    </location>
    <ligand>
        <name>Mg(2+)</name>
        <dbReference type="ChEBI" id="CHEBI:18420"/>
    </ligand>
</feature>
<dbReference type="AlphaFoldDB" id="A0A8X6JSB5"/>
<evidence type="ECO:0000313" key="12">
    <source>
        <dbReference type="EMBL" id="GFS56162.1"/>
    </source>
</evidence>
<evidence type="ECO:0000256" key="2">
    <source>
        <dbReference type="ARBA" id="ARBA00022723"/>
    </source>
</evidence>
<evidence type="ECO:0000256" key="10">
    <source>
        <dbReference type="PIRSR" id="PIRSR601019-1"/>
    </source>
</evidence>
<dbReference type="GO" id="GO:0001664">
    <property type="term" value="F:G protein-coupled receptor binding"/>
    <property type="evidence" value="ECO:0007669"/>
    <property type="project" value="TreeGrafter"/>
</dbReference>
<dbReference type="EMBL" id="BMAV01027079">
    <property type="protein sequence ID" value="GFS56162.1"/>
    <property type="molecule type" value="Genomic_DNA"/>
</dbReference>
<dbReference type="GO" id="GO:0005737">
    <property type="term" value="C:cytoplasm"/>
    <property type="evidence" value="ECO:0007669"/>
    <property type="project" value="TreeGrafter"/>
</dbReference>
<dbReference type="OrthoDB" id="5817230at2759"/>
<dbReference type="GO" id="GO:0007191">
    <property type="term" value="P:adenylate cyclase-activating dopamine receptor signaling pathway"/>
    <property type="evidence" value="ECO:0007669"/>
    <property type="project" value="TreeGrafter"/>
</dbReference>
<dbReference type="GO" id="GO:0003924">
    <property type="term" value="F:GTPase activity"/>
    <property type="evidence" value="ECO:0007669"/>
    <property type="project" value="InterPro"/>
</dbReference>
<dbReference type="InterPro" id="IPR001408">
    <property type="entry name" value="Gprotein_alpha_I"/>
</dbReference>
<comment type="caution">
    <text evidence="12">The sequence shown here is derived from an EMBL/GenBank/DDBJ whole genome shotgun (WGS) entry which is preliminary data.</text>
</comment>
<keyword evidence="2 11" id="KW-0479">Metal-binding</keyword>
<dbReference type="PANTHER" id="PTHR10218:SF212">
    <property type="entry name" value="G PROTEIN ALPHA S SUBUNIT"/>
    <property type="match status" value="1"/>
</dbReference>
<evidence type="ECO:0000256" key="9">
    <source>
        <dbReference type="ARBA" id="ARBA00042247"/>
    </source>
</evidence>
<keyword evidence="4 11" id="KW-0460">Magnesium</keyword>
<keyword evidence="6" id="KW-0564">Palmitate</keyword>
<evidence type="ECO:0000256" key="7">
    <source>
        <dbReference type="ARBA" id="ARBA00023224"/>
    </source>
</evidence>
<gene>
    <name evidence="12" type="primary">goa-1</name>
    <name evidence="12" type="ORF">TNIN_391231</name>
</gene>
<dbReference type="InterPro" id="IPR011025">
    <property type="entry name" value="GproteinA_insert"/>
</dbReference>
<organism evidence="12 13">
    <name type="scientific">Trichonephila inaurata madagascariensis</name>
    <dbReference type="NCBI Taxonomy" id="2747483"/>
    <lineage>
        <taxon>Eukaryota</taxon>
        <taxon>Metazoa</taxon>
        <taxon>Ecdysozoa</taxon>
        <taxon>Arthropoda</taxon>
        <taxon>Chelicerata</taxon>
        <taxon>Arachnida</taxon>
        <taxon>Araneae</taxon>
        <taxon>Araneomorphae</taxon>
        <taxon>Entelegynae</taxon>
        <taxon>Araneoidea</taxon>
        <taxon>Nephilidae</taxon>
        <taxon>Trichonephila</taxon>
        <taxon>Trichonephila inaurata</taxon>
    </lineage>
</organism>
<feature type="binding site" evidence="10">
    <location>
        <begin position="227"/>
        <end position="233"/>
    </location>
    <ligand>
        <name>GTP</name>
        <dbReference type="ChEBI" id="CHEBI:37565"/>
    </ligand>
</feature>
<sequence>MAQRDYKRAGSIPRFVEFLKEARDLSDQRYLKPRGIRAHIAFISCAVNQIIMGCTVTTQRAEDARNNNRGKKPSEKEKNELMREVKLLLMGGAGSGKSTIVRQMTIHQENGLTEDECRRYKPIIYSNVIEGMVTILRAMNTMDIPFDTPQRQRQASLLIEIFQNKLDDEPFTEEVQDALNQLWKDSGVLRCFDRSNEYQLNDNMKYFFDQIDRLAEDHFMPTVNDILRTRVRTAGIVETNLFIQDLHFRLLDVSGRHSESRRWMNCFKDASAIIFCAPLSEYDQWVDGDAGRNRLKESMELFKAIWNNKYFKNTSMILFLNKKDLFKEKITRSQFKDYFPQYNGPNDFNNITAFIQAQFEACNDDRNKEVYPHLTCATEESDIKFTFQSVANVIMAKNLNNHTLY</sequence>
<feature type="binding site" evidence="11">
    <location>
        <position position="98"/>
    </location>
    <ligand>
        <name>Mg(2+)</name>
        <dbReference type="ChEBI" id="CHEBI:18420"/>
    </ligand>
</feature>
<dbReference type="PRINTS" id="PR00318">
    <property type="entry name" value="GPROTEINA"/>
</dbReference>
<evidence type="ECO:0000256" key="5">
    <source>
        <dbReference type="ARBA" id="ARBA00023134"/>
    </source>
</evidence>
<dbReference type="GO" id="GO:0005525">
    <property type="term" value="F:GTP binding"/>
    <property type="evidence" value="ECO:0007669"/>
    <property type="project" value="UniProtKB-KW"/>
</dbReference>
<dbReference type="Pfam" id="PF00503">
    <property type="entry name" value="G-alpha"/>
    <property type="match status" value="1"/>
</dbReference>
<keyword evidence="13" id="KW-1185">Reference proteome</keyword>
<evidence type="ECO:0000256" key="1">
    <source>
        <dbReference type="ARBA" id="ARBA00022707"/>
    </source>
</evidence>
<keyword evidence="8" id="KW-0449">Lipoprotein</keyword>
<feature type="binding site" evidence="10">
    <location>
        <position position="377"/>
    </location>
    <ligand>
        <name>GTP</name>
        <dbReference type="ChEBI" id="CHEBI:37565"/>
    </ligand>
</feature>
<dbReference type="InterPro" id="IPR001019">
    <property type="entry name" value="Gprotein_alpha_su"/>
</dbReference>
<keyword evidence="7" id="KW-0807">Transducer</keyword>
<evidence type="ECO:0000256" key="3">
    <source>
        <dbReference type="ARBA" id="ARBA00022741"/>
    </source>
</evidence>
<dbReference type="GO" id="GO:0046872">
    <property type="term" value="F:metal ion binding"/>
    <property type="evidence" value="ECO:0007669"/>
    <property type="project" value="UniProtKB-KW"/>
</dbReference>
<proteinExistence type="predicted"/>
<dbReference type="PANTHER" id="PTHR10218">
    <property type="entry name" value="GTP-BINDING PROTEIN ALPHA SUBUNIT"/>
    <property type="match status" value="1"/>
</dbReference>
<evidence type="ECO:0000256" key="11">
    <source>
        <dbReference type="PIRSR" id="PIRSR601019-2"/>
    </source>
</evidence>
<dbReference type="GO" id="GO:0031683">
    <property type="term" value="F:G-protein beta/gamma-subunit complex binding"/>
    <property type="evidence" value="ECO:0007669"/>
    <property type="project" value="InterPro"/>
</dbReference>
<dbReference type="SUPFAM" id="SSF47895">
    <property type="entry name" value="Transducin (alpha subunit), insertion domain"/>
    <property type="match status" value="1"/>
</dbReference>
<feature type="binding site" evidence="10">
    <location>
        <begin position="321"/>
        <end position="324"/>
    </location>
    <ligand>
        <name>GTP</name>
        <dbReference type="ChEBI" id="CHEBI:37565"/>
    </ligand>
</feature>
<dbReference type="SUPFAM" id="SSF52540">
    <property type="entry name" value="P-loop containing nucleoside triphosphate hydrolases"/>
    <property type="match status" value="1"/>
</dbReference>
<name>A0A8X6JSB5_9ARAC</name>
<evidence type="ECO:0000313" key="13">
    <source>
        <dbReference type="Proteomes" id="UP000886998"/>
    </source>
</evidence>
<evidence type="ECO:0000256" key="8">
    <source>
        <dbReference type="ARBA" id="ARBA00023288"/>
    </source>
</evidence>
<reference evidence="12" key="1">
    <citation type="submission" date="2020-08" db="EMBL/GenBank/DDBJ databases">
        <title>Multicomponent nature underlies the extraordinary mechanical properties of spider dragline silk.</title>
        <authorList>
            <person name="Kono N."/>
            <person name="Nakamura H."/>
            <person name="Mori M."/>
            <person name="Yoshida Y."/>
            <person name="Ohtoshi R."/>
            <person name="Malay A.D."/>
            <person name="Moran D.A.P."/>
            <person name="Tomita M."/>
            <person name="Numata K."/>
            <person name="Arakawa K."/>
        </authorList>
    </citation>
    <scope>NUCLEOTIDE SEQUENCE</scope>
</reference>
<dbReference type="FunFam" id="3.40.50.300:FF:002307">
    <property type="entry name" value="Guanine nucleotide-binding protein G(k) subunit alpha"/>
    <property type="match status" value="1"/>
</dbReference>
<dbReference type="CDD" id="cd00066">
    <property type="entry name" value="G-alpha"/>
    <property type="match status" value="1"/>
</dbReference>
<dbReference type="PRINTS" id="PR00441">
    <property type="entry name" value="GPROTEINAI"/>
</dbReference>
<dbReference type="InterPro" id="IPR027417">
    <property type="entry name" value="P-loop_NTPase"/>
</dbReference>
<evidence type="ECO:0000256" key="6">
    <source>
        <dbReference type="ARBA" id="ARBA00023139"/>
    </source>
</evidence>
<dbReference type="FunFam" id="1.10.400.10:FF:000002">
    <property type="entry name" value="guanine nucleotide-binding protein G(Q) subunit alpha"/>
    <property type="match status" value="1"/>
</dbReference>
<keyword evidence="3 10" id="KW-0547">Nucleotide-binding</keyword>
<dbReference type="SMART" id="SM00275">
    <property type="entry name" value="G_alpha"/>
    <property type="match status" value="1"/>
</dbReference>
<protein>
    <recommendedName>
        <fullName evidence="9">Adenylate cyclase-stimulating G alpha protein</fullName>
    </recommendedName>
</protein>
<dbReference type="Gene3D" id="3.40.50.300">
    <property type="entry name" value="P-loop containing nucleotide triphosphate hydrolases"/>
    <property type="match status" value="1"/>
</dbReference>
<accession>A0A8X6JSB5</accession>
<dbReference type="GO" id="GO:0005834">
    <property type="term" value="C:heterotrimeric G-protein complex"/>
    <property type="evidence" value="ECO:0007669"/>
    <property type="project" value="TreeGrafter"/>
</dbReference>